<dbReference type="SUPFAM" id="SSF81606">
    <property type="entry name" value="PP2C-like"/>
    <property type="match status" value="1"/>
</dbReference>
<reference evidence="3" key="1">
    <citation type="submission" date="2013-10" db="EMBL/GenBank/DDBJ databases">
        <title>Genomic analysis of the causative agents of coccidiosis in chickens.</title>
        <authorList>
            <person name="Reid A.J."/>
            <person name="Blake D."/>
            <person name="Billington K."/>
            <person name="Browne H."/>
            <person name="Dunn M."/>
            <person name="Hung S."/>
            <person name="Kawahara F."/>
            <person name="Miranda-Saavedra D."/>
            <person name="Mourier T."/>
            <person name="Nagra H."/>
            <person name="Otto T.D."/>
            <person name="Rawlings N."/>
            <person name="Sanchez A."/>
            <person name="Sanders M."/>
            <person name="Subramaniam C."/>
            <person name="Tay Y."/>
            <person name="Dear P."/>
            <person name="Doerig C."/>
            <person name="Gruber A."/>
            <person name="Parkinson J."/>
            <person name="Shirley M."/>
            <person name="Wan K.L."/>
            <person name="Berriman M."/>
            <person name="Tomley F."/>
            <person name="Pain A."/>
        </authorList>
    </citation>
    <scope>NUCLEOTIDE SEQUENCE [LARGE SCALE GENOMIC DNA]</scope>
    <source>
        <strain evidence="3">Weybridge</strain>
    </source>
</reference>
<dbReference type="InterPro" id="IPR001932">
    <property type="entry name" value="PPM-type_phosphatase-like_dom"/>
</dbReference>
<evidence type="ECO:0000259" key="2">
    <source>
        <dbReference type="PROSITE" id="PS51746"/>
    </source>
</evidence>
<organism evidence="3 4">
    <name type="scientific">Eimeria maxima</name>
    <name type="common">Coccidian parasite</name>
    <dbReference type="NCBI Taxonomy" id="5804"/>
    <lineage>
        <taxon>Eukaryota</taxon>
        <taxon>Sar</taxon>
        <taxon>Alveolata</taxon>
        <taxon>Apicomplexa</taxon>
        <taxon>Conoidasida</taxon>
        <taxon>Coccidia</taxon>
        <taxon>Eucoccidiorida</taxon>
        <taxon>Eimeriorina</taxon>
        <taxon>Eimeriidae</taxon>
        <taxon>Eimeria</taxon>
    </lineage>
</organism>
<keyword evidence="1" id="KW-0472">Membrane</keyword>
<proteinExistence type="predicted"/>
<dbReference type="VEuPathDB" id="ToxoDB:EMWEY_00005380"/>
<dbReference type="AlphaFoldDB" id="U6M3D7"/>
<feature type="domain" description="PPM-type phosphatase" evidence="2">
    <location>
        <begin position="1"/>
        <end position="72"/>
    </location>
</feature>
<dbReference type="OrthoDB" id="10264738at2759"/>
<dbReference type="Gene3D" id="3.60.40.10">
    <property type="entry name" value="PPM-type phosphatase domain"/>
    <property type="match status" value="1"/>
</dbReference>
<dbReference type="InterPro" id="IPR036457">
    <property type="entry name" value="PPM-type-like_dom_sf"/>
</dbReference>
<dbReference type="EMBL" id="HG719181">
    <property type="protein sequence ID" value="CDJ56959.1"/>
    <property type="molecule type" value="Genomic_DNA"/>
</dbReference>
<sequence>MGGTSQQPSTLLAVSRSFGDKDLKVNNILTVIPDVILFPLFSSLLFIVIACDGVWDTMTDQDNLTAMLVMFD</sequence>
<evidence type="ECO:0000256" key="1">
    <source>
        <dbReference type="SAM" id="Phobius"/>
    </source>
</evidence>
<keyword evidence="1" id="KW-0812">Transmembrane</keyword>
<evidence type="ECO:0000313" key="3">
    <source>
        <dbReference type="EMBL" id="CDJ56959.1"/>
    </source>
</evidence>
<dbReference type="GeneID" id="25334524"/>
<keyword evidence="1" id="KW-1133">Transmembrane helix</keyword>
<dbReference type="Pfam" id="PF00481">
    <property type="entry name" value="PP2C"/>
    <property type="match status" value="1"/>
</dbReference>
<gene>
    <name evidence="3" type="ORF">EMWEY_00005380</name>
</gene>
<reference evidence="3" key="2">
    <citation type="submission" date="2013-10" db="EMBL/GenBank/DDBJ databases">
        <authorList>
            <person name="Aslett M."/>
        </authorList>
    </citation>
    <scope>NUCLEOTIDE SEQUENCE [LARGE SCALE GENOMIC DNA]</scope>
    <source>
        <strain evidence="3">Weybridge</strain>
    </source>
</reference>
<dbReference type="PROSITE" id="PS51746">
    <property type="entry name" value="PPM_2"/>
    <property type="match status" value="1"/>
</dbReference>
<name>U6M3D7_EIMMA</name>
<keyword evidence="4" id="KW-1185">Reference proteome</keyword>
<accession>U6M3D7</accession>
<evidence type="ECO:0000313" key="4">
    <source>
        <dbReference type="Proteomes" id="UP000030763"/>
    </source>
</evidence>
<protein>
    <submittedName>
        <fullName evidence="3">Protein phosphatase 2C, putative</fullName>
    </submittedName>
</protein>
<dbReference type="Proteomes" id="UP000030763">
    <property type="component" value="Unassembled WGS sequence"/>
</dbReference>
<feature type="transmembrane region" description="Helical" evidence="1">
    <location>
        <begin position="36"/>
        <end position="55"/>
    </location>
</feature>
<dbReference type="RefSeq" id="XP_013333609.1">
    <property type="nucleotide sequence ID" value="XM_013478155.1"/>
</dbReference>